<feature type="compositionally biased region" description="Basic and acidic residues" evidence="1">
    <location>
        <begin position="149"/>
        <end position="158"/>
    </location>
</feature>
<feature type="region of interest" description="Disordered" evidence="1">
    <location>
        <begin position="135"/>
        <end position="158"/>
    </location>
</feature>
<gene>
    <name evidence="2" type="ORF">B0A48_07062</name>
</gene>
<name>A0A1V8T7J0_9PEZI</name>
<dbReference type="EMBL" id="NAJO01000014">
    <property type="protein sequence ID" value="OQO07365.1"/>
    <property type="molecule type" value="Genomic_DNA"/>
</dbReference>
<accession>A0A1V8T7J0</accession>
<protein>
    <submittedName>
        <fullName evidence="2">Uncharacterized protein</fullName>
    </submittedName>
</protein>
<reference evidence="3" key="1">
    <citation type="submission" date="2017-03" db="EMBL/GenBank/DDBJ databases">
        <title>Genomes of endolithic fungi from Antarctica.</title>
        <authorList>
            <person name="Coleine C."/>
            <person name="Masonjones S."/>
            <person name="Stajich J.E."/>
        </authorList>
    </citation>
    <scope>NUCLEOTIDE SEQUENCE [LARGE SCALE GENOMIC DNA]</scope>
    <source>
        <strain evidence="3">CCFEE 5527</strain>
    </source>
</reference>
<comment type="caution">
    <text evidence="2">The sequence shown here is derived from an EMBL/GenBank/DDBJ whole genome shotgun (WGS) entry which is preliminary data.</text>
</comment>
<evidence type="ECO:0000256" key="1">
    <source>
        <dbReference type="SAM" id="MobiDB-lite"/>
    </source>
</evidence>
<dbReference type="InParanoid" id="A0A1V8T7J0"/>
<organism evidence="2 3">
    <name type="scientific">Cryoendolithus antarcticus</name>
    <dbReference type="NCBI Taxonomy" id="1507870"/>
    <lineage>
        <taxon>Eukaryota</taxon>
        <taxon>Fungi</taxon>
        <taxon>Dikarya</taxon>
        <taxon>Ascomycota</taxon>
        <taxon>Pezizomycotina</taxon>
        <taxon>Dothideomycetes</taxon>
        <taxon>Dothideomycetidae</taxon>
        <taxon>Cladosporiales</taxon>
        <taxon>Cladosporiaceae</taxon>
        <taxon>Cryoendolithus</taxon>
    </lineage>
</organism>
<evidence type="ECO:0000313" key="3">
    <source>
        <dbReference type="Proteomes" id="UP000192596"/>
    </source>
</evidence>
<keyword evidence="3" id="KW-1185">Reference proteome</keyword>
<dbReference type="Proteomes" id="UP000192596">
    <property type="component" value="Unassembled WGS sequence"/>
</dbReference>
<evidence type="ECO:0000313" key="2">
    <source>
        <dbReference type="EMBL" id="OQO07365.1"/>
    </source>
</evidence>
<dbReference type="AlphaFoldDB" id="A0A1V8T7J0"/>
<proteinExistence type="predicted"/>
<sequence>MATPNEGRWFAAQYEEAMRKYGSPTERQESLKDLQVLLDDRALPRMLRITCNLVLADGVDDWYQAESLVKDAEAAWRDLKERTPEDGDEPGGVYAARTMQLDRLWKTLESLKASHAEDDPKNPKWVAMAAAERAAKAATAHENQGKVNVGEKAKAVGS</sequence>